<feature type="binding site" evidence="10">
    <location>
        <position position="179"/>
    </location>
    <ligand>
        <name>[4Fe-4S] cluster</name>
        <dbReference type="ChEBI" id="CHEBI:49883"/>
        <label>3</label>
    </ligand>
</feature>
<keyword evidence="11" id="KW-0812">Transmembrane</keyword>
<keyword evidence="10" id="KW-1003">Cell membrane</keyword>
<dbReference type="PROSITE" id="PS51656">
    <property type="entry name" value="4FE4S"/>
    <property type="match status" value="1"/>
</dbReference>
<comment type="caution">
    <text evidence="10">Lacks conserved residue(s) required for the propagation of feature annotation.</text>
</comment>
<dbReference type="eggNOG" id="COG1143">
    <property type="taxonomic scope" value="Bacteria"/>
</dbReference>
<dbReference type="CDD" id="cd10549">
    <property type="entry name" value="MtMvhB_like"/>
    <property type="match status" value="2"/>
</dbReference>
<keyword evidence="2 10" id="KW-0004">4Fe-4S</keyword>
<evidence type="ECO:0000256" key="1">
    <source>
        <dbReference type="ARBA" id="ARBA00022448"/>
    </source>
</evidence>
<feature type="domain" description="4Fe-4S ferredoxin-type" evidence="12">
    <location>
        <begin position="129"/>
        <end position="163"/>
    </location>
</feature>
<dbReference type="HOGENOM" id="CLU_053470_0_0_9"/>
<feature type="binding site" evidence="10">
    <location>
        <position position="143"/>
    </location>
    <ligand>
        <name>[4Fe-4S] cluster</name>
        <dbReference type="ChEBI" id="CHEBI:49883"/>
        <label>2</label>
    </ligand>
</feature>
<evidence type="ECO:0000256" key="6">
    <source>
        <dbReference type="ARBA" id="ARBA00022982"/>
    </source>
</evidence>
<evidence type="ECO:0000259" key="13">
    <source>
        <dbReference type="PROSITE" id="PS51656"/>
    </source>
</evidence>
<evidence type="ECO:0000256" key="8">
    <source>
        <dbReference type="ARBA" id="ARBA00023014"/>
    </source>
</evidence>
<feature type="binding site" evidence="10">
    <location>
        <position position="54"/>
    </location>
    <ligand>
        <name>[4Fe-4S] cluster</name>
        <dbReference type="ChEBI" id="CHEBI:49883"/>
        <label>1</label>
    </ligand>
</feature>
<evidence type="ECO:0000256" key="11">
    <source>
        <dbReference type="SAM" id="Phobius"/>
    </source>
</evidence>
<dbReference type="Proteomes" id="UP000001572">
    <property type="component" value="Chromosome"/>
</dbReference>
<dbReference type="InterPro" id="IPR017896">
    <property type="entry name" value="4Fe4S_Fe-S-bd"/>
</dbReference>
<dbReference type="EC" id="7.-.-.-" evidence="10"/>
<feature type="binding site" evidence="10">
    <location>
        <position position="76"/>
    </location>
    <ligand>
        <name>[4Fe-4S] cluster</name>
        <dbReference type="ChEBI" id="CHEBI:49883"/>
        <label>1</label>
    </ligand>
</feature>
<dbReference type="Gene3D" id="1.10.15.40">
    <property type="entry name" value="Electron transport complex subunit B, putative Fe-S cluster"/>
    <property type="match status" value="1"/>
</dbReference>
<dbReference type="AlphaFoldDB" id="A6TQH4"/>
<keyword evidence="5 10" id="KW-1278">Translocase</keyword>
<feature type="domain" description="4Fe-4S" evidence="13">
    <location>
        <begin position="34"/>
        <end position="93"/>
    </location>
</feature>
<feature type="domain" description="4Fe-4S ferredoxin-type" evidence="12">
    <location>
        <begin position="270"/>
        <end position="299"/>
    </location>
</feature>
<dbReference type="HAMAP" id="MF_00463">
    <property type="entry name" value="RsxB_RnfB"/>
    <property type="match status" value="1"/>
</dbReference>
<dbReference type="InterPro" id="IPR007202">
    <property type="entry name" value="4Fe-4S_dom"/>
</dbReference>
<evidence type="ECO:0000313" key="14">
    <source>
        <dbReference type="EMBL" id="ABR48442.1"/>
    </source>
</evidence>
<dbReference type="InterPro" id="IPR010207">
    <property type="entry name" value="Elect_transpt_cplx_RnfB/RsxB"/>
</dbReference>
<dbReference type="GO" id="GO:0051539">
    <property type="term" value="F:4 iron, 4 sulfur cluster binding"/>
    <property type="evidence" value="ECO:0007669"/>
    <property type="project" value="UniProtKB-UniRule"/>
</dbReference>
<dbReference type="SUPFAM" id="SSF54862">
    <property type="entry name" value="4Fe-4S ferredoxins"/>
    <property type="match status" value="1"/>
</dbReference>
<proteinExistence type="inferred from homology"/>
<dbReference type="PROSITE" id="PS51379">
    <property type="entry name" value="4FE4S_FER_2"/>
    <property type="match status" value="6"/>
</dbReference>
<dbReference type="InterPro" id="IPR050395">
    <property type="entry name" value="4Fe4S_Ferredoxin_RnfB"/>
</dbReference>
<dbReference type="OrthoDB" id="9789936at2"/>
<dbReference type="GO" id="GO:0022900">
    <property type="term" value="P:electron transport chain"/>
    <property type="evidence" value="ECO:0007669"/>
    <property type="project" value="UniProtKB-UniRule"/>
</dbReference>
<dbReference type="NCBIfam" id="TIGR01944">
    <property type="entry name" value="rnfB"/>
    <property type="match status" value="1"/>
</dbReference>
<sequence>MNLSSVIYPIVSLGGLGLVFGAGLAYASQKFAVEVDPKVEEVRNALPSANCGACGYPGCEAFAKAIVEGKAPIEGCPVGGASCAESLGEIMGVEANAGVKKVAKVICNGDTSKCKEDFDYQGVEDCVAATMVAGGSKSCKYGCLGLGTCVRECPFDAIDIVDNRIARINPEKCTGCTKCIAVCPKDVIDMVPYEQDVIITCNNKETGKVVRPKCGVACISCKICVKSCPFEAIDFENNLAFIDYEKCTNCFVCVEKCPTKAIEGQLEKRKKALIHEDLCIGCTICKKNCPVDAIEGELKENHKIIEDKCIGCGVCEQKCPKDAITMIK</sequence>
<keyword evidence="8 10" id="KW-0411">Iron-sulfur</keyword>
<feature type="binding site" evidence="10">
    <location>
        <position position="173"/>
    </location>
    <ligand>
        <name>[4Fe-4S] cluster</name>
        <dbReference type="ChEBI" id="CHEBI:49883"/>
        <label>3</label>
    </ligand>
</feature>
<dbReference type="STRING" id="293826.Amet_2285"/>
<dbReference type="GO" id="GO:0046872">
    <property type="term" value="F:metal ion binding"/>
    <property type="evidence" value="ECO:0007669"/>
    <property type="project" value="UniProtKB-KW"/>
</dbReference>
<dbReference type="InterPro" id="IPR017900">
    <property type="entry name" value="4Fe4S_Fe_S_CS"/>
</dbReference>
<feature type="binding site" evidence="10">
    <location>
        <position position="149"/>
    </location>
    <ligand>
        <name>[4Fe-4S] cluster</name>
        <dbReference type="ChEBI" id="CHEBI:49883"/>
        <label>2</label>
    </ligand>
</feature>
<feature type="binding site" evidence="10">
    <location>
        <position position="176"/>
    </location>
    <ligand>
        <name>[4Fe-4S] cluster</name>
        <dbReference type="ChEBI" id="CHEBI:49883"/>
        <label>3</label>
    </ligand>
</feature>
<accession>A6TQH4</accession>
<feature type="binding site" evidence="10">
    <location>
        <position position="153"/>
    </location>
    <ligand>
        <name>[4Fe-4S] cluster</name>
        <dbReference type="ChEBI" id="CHEBI:49883"/>
        <label>3</label>
    </ligand>
</feature>
<protein>
    <recommendedName>
        <fullName evidence="10">Ion-translocating oxidoreductase complex subunit B</fullName>
        <ecNumber evidence="10">7.-.-.-</ecNumber>
    </recommendedName>
    <alternativeName>
        <fullName evidence="10">Rnf electron transport complex subunit B</fullName>
    </alternativeName>
</protein>
<keyword evidence="6 10" id="KW-0249">Electron transport</keyword>
<feature type="domain" description="4Fe-4S ferredoxin-type" evidence="12">
    <location>
        <begin position="238"/>
        <end position="267"/>
    </location>
</feature>
<feature type="domain" description="4Fe-4S ferredoxin-type" evidence="12">
    <location>
        <begin position="207"/>
        <end position="237"/>
    </location>
</feature>
<keyword evidence="9 10" id="KW-0472">Membrane</keyword>
<feature type="region of interest" description="Hydrophobic" evidence="10">
    <location>
        <begin position="1"/>
        <end position="28"/>
    </location>
</feature>
<evidence type="ECO:0000256" key="4">
    <source>
        <dbReference type="ARBA" id="ARBA00022737"/>
    </source>
</evidence>
<evidence type="ECO:0000256" key="10">
    <source>
        <dbReference type="HAMAP-Rule" id="MF_00463"/>
    </source>
</evidence>
<feature type="binding site" evidence="10">
    <location>
        <position position="59"/>
    </location>
    <ligand>
        <name>[4Fe-4S] cluster</name>
        <dbReference type="ChEBI" id="CHEBI:49883"/>
        <label>1</label>
    </ligand>
</feature>
<evidence type="ECO:0000256" key="5">
    <source>
        <dbReference type="ARBA" id="ARBA00022967"/>
    </source>
</evidence>
<keyword evidence="11" id="KW-1133">Transmembrane helix</keyword>
<evidence type="ECO:0000313" key="15">
    <source>
        <dbReference type="Proteomes" id="UP000001572"/>
    </source>
</evidence>
<feature type="binding site" evidence="10">
    <location>
        <position position="51"/>
    </location>
    <ligand>
        <name>[4Fe-4S] cluster</name>
        <dbReference type="ChEBI" id="CHEBI:49883"/>
        <label>1</label>
    </ligand>
</feature>
<dbReference type="PANTHER" id="PTHR43560">
    <property type="entry name" value="ION-TRANSLOCATING OXIDOREDUCTASE COMPLEX SUBUNIT B"/>
    <property type="match status" value="1"/>
</dbReference>
<feature type="binding site" evidence="10">
    <location>
        <position position="139"/>
    </location>
    <ligand>
        <name>[4Fe-4S] cluster</name>
        <dbReference type="ChEBI" id="CHEBI:49883"/>
        <label>2</label>
    </ligand>
</feature>
<comment type="cofactor">
    <cofactor evidence="10">
        <name>[4Fe-4S] cluster</name>
        <dbReference type="ChEBI" id="CHEBI:49883"/>
    </cofactor>
    <text evidence="10">Binds 3 [4Fe-4S] clusters.</text>
</comment>
<feature type="binding site" evidence="10">
    <location>
        <position position="183"/>
    </location>
    <ligand>
        <name>[4Fe-4S] cluster</name>
        <dbReference type="ChEBI" id="CHEBI:49883"/>
        <label>2</label>
    </ligand>
</feature>
<evidence type="ECO:0000256" key="2">
    <source>
        <dbReference type="ARBA" id="ARBA00022485"/>
    </source>
</evidence>
<feature type="transmembrane region" description="Helical" evidence="11">
    <location>
        <begin position="6"/>
        <end position="27"/>
    </location>
</feature>
<dbReference type="RefSeq" id="WP_012063417.1">
    <property type="nucleotide sequence ID" value="NC_009633.1"/>
</dbReference>
<keyword evidence="4 10" id="KW-0677">Repeat</keyword>
<dbReference type="Pfam" id="PF04060">
    <property type="entry name" value="FeS"/>
    <property type="match status" value="1"/>
</dbReference>
<dbReference type="Pfam" id="PF13237">
    <property type="entry name" value="Fer4_10"/>
    <property type="match status" value="1"/>
</dbReference>
<name>A6TQH4_ALKMQ</name>
<feature type="domain" description="4Fe-4S ferredoxin-type" evidence="12">
    <location>
        <begin position="164"/>
        <end position="193"/>
    </location>
</feature>
<keyword evidence="1 10" id="KW-0813">Transport</keyword>
<dbReference type="GO" id="GO:0005886">
    <property type="term" value="C:plasma membrane"/>
    <property type="evidence" value="ECO:0007669"/>
    <property type="project" value="UniProtKB-SubCell"/>
</dbReference>
<comment type="similarity">
    <text evidence="10">Belongs to the 4Fe4S bacterial-type ferredoxin family. RnfB subfamily.</text>
</comment>
<dbReference type="Gene3D" id="3.30.70.20">
    <property type="match status" value="4"/>
</dbReference>
<evidence type="ECO:0000256" key="3">
    <source>
        <dbReference type="ARBA" id="ARBA00022723"/>
    </source>
</evidence>
<dbReference type="eggNOG" id="COG2878">
    <property type="taxonomic scope" value="Bacteria"/>
</dbReference>
<comment type="subunit">
    <text evidence="10">The complex is composed of six subunits: RnfA, RnfB, RnfC, RnfD, RnfE and RnfG.</text>
</comment>
<keyword evidence="7 10" id="KW-0408">Iron</keyword>
<keyword evidence="3 10" id="KW-0479">Metal-binding</keyword>
<dbReference type="PANTHER" id="PTHR43560:SF1">
    <property type="entry name" value="ION-TRANSLOCATING OXIDOREDUCTASE COMPLEX SUBUNIT B"/>
    <property type="match status" value="1"/>
</dbReference>
<comment type="subcellular location">
    <subcellularLocation>
        <location evidence="10">Cell membrane</location>
    </subcellularLocation>
</comment>
<dbReference type="KEGG" id="amt:Amet_2285"/>
<dbReference type="GO" id="GO:0009055">
    <property type="term" value="F:electron transfer activity"/>
    <property type="evidence" value="ECO:0007669"/>
    <property type="project" value="InterPro"/>
</dbReference>
<keyword evidence="15" id="KW-1185">Reference proteome</keyword>
<gene>
    <name evidence="10" type="primary">rnfB</name>
    <name evidence="14" type="ordered locus">Amet_2285</name>
</gene>
<evidence type="ECO:0000256" key="9">
    <source>
        <dbReference type="ARBA" id="ARBA00023136"/>
    </source>
</evidence>
<evidence type="ECO:0000256" key="7">
    <source>
        <dbReference type="ARBA" id="ARBA00023004"/>
    </source>
</evidence>
<feature type="domain" description="4Fe-4S ferredoxin-type" evidence="12">
    <location>
        <begin position="300"/>
        <end position="328"/>
    </location>
</feature>
<dbReference type="Pfam" id="PF14697">
    <property type="entry name" value="Fer4_21"/>
    <property type="match status" value="2"/>
</dbReference>
<dbReference type="PROSITE" id="PS00198">
    <property type="entry name" value="4FE4S_FER_1"/>
    <property type="match status" value="2"/>
</dbReference>
<organism evidence="14 15">
    <name type="scientific">Alkaliphilus metalliredigens (strain QYMF)</name>
    <dbReference type="NCBI Taxonomy" id="293826"/>
    <lineage>
        <taxon>Bacteria</taxon>
        <taxon>Bacillati</taxon>
        <taxon>Bacillota</taxon>
        <taxon>Clostridia</taxon>
        <taxon>Peptostreptococcales</taxon>
        <taxon>Natronincolaceae</taxon>
        <taxon>Alkaliphilus</taxon>
    </lineage>
</organism>
<comment type="function">
    <text evidence="10">Part of a membrane-bound complex that couples electron transfer with translocation of ions across the membrane.</text>
</comment>
<reference evidence="15" key="1">
    <citation type="journal article" date="2016" name="Genome Announc.">
        <title>Complete genome sequence of Alkaliphilus metalliredigens strain QYMF, an alkaliphilic and metal-reducing bacterium isolated from borax-contaminated leachate ponds.</title>
        <authorList>
            <person name="Hwang C."/>
            <person name="Copeland A."/>
            <person name="Lucas S."/>
            <person name="Lapidus A."/>
            <person name="Barry K."/>
            <person name="Detter J.C."/>
            <person name="Glavina Del Rio T."/>
            <person name="Hammon N."/>
            <person name="Israni S."/>
            <person name="Dalin E."/>
            <person name="Tice H."/>
            <person name="Pitluck S."/>
            <person name="Chertkov O."/>
            <person name="Brettin T."/>
            <person name="Bruce D."/>
            <person name="Han C."/>
            <person name="Schmutz J."/>
            <person name="Larimer F."/>
            <person name="Land M.L."/>
            <person name="Hauser L."/>
            <person name="Kyrpides N."/>
            <person name="Mikhailova N."/>
            <person name="Ye Q."/>
            <person name="Zhou J."/>
            <person name="Richardson P."/>
            <person name="Fields M.W."/>
        </authorList>
    </citation>
    <scope>NUCLEOTIDE SEQUENCE [LARGE SCALE GENOMIC DNA]</scope>
    <source>
        <strain evidence="15">QYMF</strain>
    </source>
</reference>
<dbReference type="EMBL" id="CP000724">
    <property type="protein sequence ID" value="ABR48442.1"/>
    <property type="molecule type" value="Genomic_DNA"/>
</dbReference>
<evidence type="ECO:0000259" key="12">
    <source>
        <dbReference type="PROSITE" id="PS51379"/>
    </source>
</evidence>